<evidence type="ECO:0000256" key="4">
    <source>
        <dbReference type="ARBA" id="ARBA00023239"/>
    </source>
</evidence>
<dbReference type="InterPro" id="IPR006913">
    <property type="entry name" value="CENP-V/GFA"/>
</dbReference>
<gene>
    <name evidence="6" type="ORF">ACCI49_01405</name>
</gene>
<keyword evidence="2" id="KW-0479">Metal-binding</keyword>
<dbReference type="InterPro" id="IPR011057">
    <property type="entry name" value="Mss4-like_sf"/>
</dbReference>
<evidence type="ECO:0000313" key="6">
    <source>
        <dbReference type="EMBL" id="MFA0809561.1"/>
    </source>
</evidence>
<proteinExistence type="inferred from homology"/>
<sequence length="92" mass="10130">MPITGECFCGNIQYRVNGKLRDAKSCHCSRCRKAFSAQASVSAFVDPDEFEWLSGESLLTSFVGKHGDGLQFCKTVDLHCALYIMVGFSKSP</sequence>
<accession>A0ABV4NTX3</accession>
<organism evidence="6 7">
    <name type="scientific">Microbulbifer epialgicus</name>
    <dbReference type="NCBI Taxonomy" id="393907"/>
    <lineage>
        <taxon>Bacteria</taxon>
        <taxon>Pseudomonadati</taxon>
        <taxon>Pseudomonadota</taxon>
        <taxon>Gammaproteobacteria</taxon>
        <taxon>Cellvibrionales</taxon>
        <taxon>Microbulbiferaceae</taxon>
        <taxon>Microbulbifer</taxon>
    </lineage>
</organism>
<dbReference type="RefSeq" id="WP_371837181.1">
    <property type="nucleotide sequence ID" value="NZ_JBGMEK010000002.1"/>
</dbReference>
<evidence type="ECO:0000313" key="7">
    <source>
        <dbReference type="Proteomes" id="UP001569428"/>
    </source>
</evidence>
<feature type="domain" description="CENP-V/GFA" evidence="5">
    <location>
        <begin position="3"/>
        <end position="92"/>
    </location>
</feature>
<protein>
    <submittedName>
        <fullName evidence="6">GFA family protein</fullName>
    </submittedName>
</protein>
<evidence type="ECO:0000256" key="1">
    <source>
        <dbReference type="ARBA" id="ARBA00005495"/>
    </source>
</evidence>
<evidence type="ECO:0000259" key="5">
    <source>
        <dbReference type="PROSITE" id="PS51891"/>
    </source>
</evidence>
<comment type="caution">
    <text evidence="6">The sequence shown here is derived from an EMBL/GenBank/DDBJ whole genome shotgun (WGS) entry which is preliminary data.</text>
</comment>
<dbReference type="PROSITE" id="PS51891">
    <property type="entry name" value="CENP_V_GFA"/>
    <property type="match status" value="1"/>
</dbReference>
<dbReference type="PANTHER" id="PTHR33337">
    <property type="entry name" value="GFA DOMAIN-CONTAINING PROTEIN"/>
    <property type="match status" value="1"/>
</dbReference>
<evidence type="ECO:0000256" key="2">
    <source>
        <dbReference type="ARBA" id="ARBA00022723"/>
    </source>
</evidence>
<keyword evidence="7" id="KW-1185">Reference proteome</keyword>
<comment type="similarity">
    <text evidence="1">Belongs to the Gfa family.</text>
</comment>
<dbReference type="PANTHER" id="PTHR33337:SF40">
    <property type="entry name" value="CENP-V_GFA DOMAIN-CONTAINING PROTEIN-RELATED"/>
    <property type="match status" value="1"/>
</dbReference>
<name>A0ABV4NTX3_9GAMM</name>
<reference evidence="6 7" key="1">
    <citation type="submission" date="2024-08" db="EMBL/GenBank/DDBJ databases">
        <authorList>
            <person name="Ishaq N."/>
        </authorList>
    </citation>
    <scope>NUCLEOTIDE SEQUENCE [LARGE SCALE GENOMIC DNA]</scope>
    <source>
        <strain evidence="6 7">DSM 18651</strain>
    </source>
</reference>
<dbReference type="SUPFAM" id="SSF51316">
    <property type="entry name" value="Mss4-like"/>
    <property type="match status" value="1"/>
</dbReference>
<dbReference type="EMBL" id="JBGMEK010000002">
    <property type="protein sequence ID" value="MFA0809561.1"/>
    <property type="molecule type" value="Genomic_DNA"/>
</dbReference>
<dbReference type="Pfam" id="PF04828">
    <property type="entry name" value="GFA"/>
    <property type="match status" value="1"/>
</dbReference>
<dbReference type="Gene3D" id="3.90.1590.10">
    <property type="entry name" value="glutathione-dependent formaldehyde- activating enzyme (gfa)"/>
    <property type="match status" value="1"/>
</dbReference>
<keyword evidence="4" id="KW-0456">Lyase</keyword>
<dbReference type="Proteomes" id="UP001569428">
    <property type="component" value="Unassembled WGS sequence"/>
</dbReference>
<keyword evidence="3" id="KW-0862">Zinc</keyword>
<evidence type="ECO:0000256" key="3">
    <source>
        <dbReference type="ARBA" id="ARBA00022833"/>
    </source>
</evidence>